<dbReference type="Gene3D" id="4.10.240.10">
    <property type="entry name" value="Zn(2)-C6 fungal-type DNA-binding domain"/>
    <property type="match status" value="1"/>
</dbReference>
<proteinExistence type="predicted"/>
<dbReference type="Pfam" id="PF00172">
    <property type="entry name" value="Zn_clus"/>
    <property type="match status" value="1"/>
</dbReference>
<organism evidence="5 6">
    <name type="scientific">Mycena rosella</name>
    <name type="common">Pink bonnet</name>
    <name type="synonym">Agaricus rosellus</name>
    <dbReference type="NCBI Taxonomy" id="1033263"/>
    <lineage>
        <taxon>Eukaryota</taxon>
        <taxon>Fungi</taxon>
        <taxon>Dikarya</taxon>
        <taxon>Basidiomycota</taxon>
        <taxon>Agaricomycotina</taxon>
        <taxon>Agaricomycetes</taxon>
        <taxon>Agaricomycetidae</taxon>
        <taxon>Agaricales</taxon>
        <taxon>Marasmiineae</taxon>
        <taxon>Mycenaceae</taxon>
        <taxon>Mycena</taxon>
    </lineage>
</organism>
<feature type="compositionally biased region" description="Low complexity" evidence="3">
    <location>
        <begin position="87"/>
        <end position="101"/>
    </location>
</feature>
<dbReference type="Proteomes" id="UP001221757">
    <property type="component" value="Unassembled WGS sequence"/>
</dbReference>
<sequence>MSSDERDLPNISVPTKKRRIQRACDFCRQKRRACDGLRTSAKKCTYCIANGLECIYSGAVSTTQRKSYTDVLEARLALTEKLLRKLSAPSTHSSPPTTESSEWSRDSPVFQQGASAFGQMGPGVELEAMRIRAVNEAPALDADQDTSYLEIAADMQALSLASHTDQFMGKSSGAQLIKAAMQLKEGYTNGDTVPHTSSPAPWRARRMQYWTFQPWAQSSSPPKVPYVFPPPDLLLALVNLYFVNTHLYMPLLHRPTFERTLAASTHLRDAKFGATVLLVCAIGARFSDDPRAFDPAAPLACGWEYFSQVPTAVEHMFVPPTLYDLQRYCLSIQFLDGSTPQANWSLIGIGLRITQEVGAHRRQAGPPSVAGELWKRAFWVLVAYDRLVSCTLGRPTAMQSDDFDADLPMECDDEYWEAANPAEAFRQPPGVPSRVAFFNAFLRLSNILDYSLGVLYTMNKGKGKLLAVRAANWEEALVAELDSALNKWVDAIPAHLRWDPKRRADTDTDVLWFRQSAALYCAYYHVQMTTHRPFIPTVREGAPTALPSLAICTNAARSCAHVADVACRRMPGVRAIIILPALSTAGVVLLLNVWSAKRTGLPPHLNTTLAEVHKVMRAIRVCEERCAVLLLSFGSFLPSLPSLVIPSDPSLVLTHNVDFLYSWQMAGLFWDVLNELAAVGDPVPFTAATATPAPTAPPLPAHNKRAHAPDAGYTQSRAQVQEPVYAPWENGFTWVGELPMYSAELERPPPAAAFPALAHSSAIQASAQTAYPAPYAAPQPPAHPGWAEPQLFGPPFDGGAGVRMGVNVGVAGVGCGGAEDLTGLLNCDALAIWASAPVGLGAVEWGTYFGVMNENDEQHY</sequence>
<dbReference type="InterPro" id="IPR050987">
    <property type="entry name" value="AtrR-like"/>
</dbReference>
<dbReference type="SMART" id="SM00906">
    <property type="entry name" value="Fungal_trans"/>
    <property type="match status" value="1"/>
</dbReference>
<evidence type="ECO:0000256" key="3">
    <source>
        <dbReference type="SAM" id="MobiDB-lite"/>
    </source>
</evidence>
<dbReference type="GO" id="GO:0000981">
    <property type="term" value="F:DNA-binding transcription factor activity, RNA polymerase II-specific"/>
    <property type="evidence" value="ECO:0007669"/>
    <property type="project" value="InterPro"/>
</dbReference>
<evidence type="ECO:0000313" key="5">
    <source>
        <dbReference type="EMBL" id="KAJ7664977.1"/>
    </source>
</evidence>
<dbReference type="GO" id="GO:0003677">
    <property type="term" value="F:DNA binding"/>
    <property type="evidence" value="ECO:0007669"/>
    <property type="project" value="InterPro"/>
</dbReference>
<dbReference type="SUPFAM" id="SSF57701">
    <property type="entry name" value="Zn2/Cys6 DNA-binding domain"/>
    <property type="match status" value="1"/>
</dbReference>
<dbReference type="PROSITE" id="PS50048">
    <property type="entry name" value="ZN2_CY6_FUNGAL_2"/>
    <property type="match status" value="1"/>
</dbReference>
<feature type="region of interest" description="Disordered" evidence="3">
    <location>
        <begin position="87"/>
        <end position="106"/>
    </location>
</feature>
<gene>
    <name evidence="5" type="ORF">B0H17DRAFT_1211024</name>
</gene>
<dbReference type="InterPro" id="IPR007219">
    <property type="entry name" value="XnlR_reg_dom"/>
</dbReference>
<dbReference type="Pfam" id="PF04082">
    <property type="entry name" value="Fungal_trans"/>
    <property type="match status" value="1"/>
</dbReference>
<keyword evidence="1" id="KW-0479">Metal-binding</keyword>
<evidence type="ECO:0000256" key="1">
    <source>
        <dbReference type="ARBA" id="ARBA00022723"/>
    </source>
</evidence>
<evidence type="ECO:0000313" key="6">
    <source>
        <dbReference type="Proteomes" id="UP001221757"/>
    </source>
</evidence>
<keyword evidence="6" id="KW-1185">Reference proteome</keyword>
<evidence type="ECO:0000256" key="2">
    <source>
        <dbReference type="ARBA" id="ARBA00023242"/>
    </source>
</evidence>
<dbReference type="AlphaFoldDB" id="A0AAD7CYX7"/>
<comment type="caution">
    <text evidence="5">The sequence shown here is derived from an EMBL/GenBank/DDBJ whole genome shotgun (WGS) entry which is preliminary data.</text>
</comment>
<reference evidence="5" key="1">
    <citation type="submission" date="2023-03" db="EMBL/GenBank/DDBJ databases">
        <title>Massive genome expansion in bonnet fungi (Mycena s.s.) driven by repeated elements and novel gene families across ecological guilds.</title>
        <authorList>
            <consortium name="Lawrence Berkeley National Laboratory"/>
            <person name="Harder C.B."/>
            <person name="Miyauchi S."/>
            <person name="Viragh M."/>
            <person name="Kuo A."/>
            <person name="Thoen E."/>
            <person name="Andreopoulos B."/>
            <person name="Lu D."/>
            <person name="Skrede I."/>
            <person name="Drula E."/>
            <person name="Henrissat B."/>
            <person name="Morin E."/>
            <person name="Kohler A."/>
            <person name="Barry K."/>
            <person name="LaButti K."/>
            <person name="Morin E."/>
            <person name="Salamov A."/>
            <person name="Lipzen A."/>
            <person name="Mereny Z."/>
            <person name="Hegedus B."/>
            <person name="Baldrian P."/>
            <person name="Stursova M."/>
            <person name="Weitz H."/>
            <person name="Taylor A."/>
            <person name="Grigoriev I.V."/>
            <person name="Nagy L.G."/>
            <person name="Martin F."/>
            <person name="Kauserud H."/>
        </authorList>
    </citation>
    <scope>NUCLEOTIDE SEQUENCE</scope>
    <source>
        <strain evidence="5">CBHHK067</strain>
    </source>
</reference>
<dbReference type="CDD" id="cd12148">
    <property type="entry name" value="fungal_TF_MHR"/>
    <property type="match status" value="1"/>
</dbReference>
<accession>A0AAD7CYX7</accession>
<dbReference type="SMART" id="SM00066">
    <property type="entry name" value="GAL4"/>
    <property type="match status" value="1"/>
</dbReference>
<name>A0AAD7CYX7_MYCRO</name>
<dbReference type="PANTHER" id="PTHR46910:SF38">
    <property type="entry name" value="ZN(2)-C6 FUNGAL-TYPE DOMAIN-CONTAINING PROTEIN"/>
    <property type="match status" value="1"/>
</dbReference>
<dbReference type="PANTHER" id="PTHR46910">
    <property type="entry name" value="TRANSCRIPTION FACTOR PDR1"/>
    <property type="match status" value="1"/>
</dbReference>
<keyword evidence="2" id="KW-0539">Nucleus</keyword>
<protein>
    <submittedName>
        <fullName evidence="5">Fungal-specific transcription factor domain-containing protein</fullName>
    </submittedName>
</protein>
<feature type="domain" description="Zn(2)-C6 fungal-type" evidence="4">
    <location>
        <begin position="23"/>
        <end position="56"/>
    </location>
</feature>
<dbReference type="InterPro" id="IPR001138">
    <property type="entry name" value="Zn2Cys6_DnaBD"/>
</dbReference>
<dbReference type="EMBL" id="JARKIE010000217">
    <property type="protein sequence ID" value="KAJ7664977.1"/>
    <property type="molecule type" value="Genomic_DNA"/>
</dbReference>
<dbReference type="InterPro" id="IPR036864">
    <property type="entry name" value="Zn2-C6_fun-type_DNA-bd_sf"/>
</dbReference>
<dbReference type="CDD" id="cd00067">
    <property type="entry name" value="GAL4"/>
    <property type="match status" value="1"/>
</dbReference>
<dbReference type="PROSITE" id="PS00463">
    <property type="entry name" value="ZN2_CY6_FUNGAL_1"/>
    <property type="match status" value="1"/>
</dbReference>
<evidence type="ECO:0000259" key="4">
    <source>
        <dbReference type="PROSITE" id="PS50048"/>
    </source>
</evidence>
<dbReference type="GO" id="GO:0008270">
    <property type="term" value="F:zinc ion binding"/>
    <property type="evidence" value="ECO:0007669"/>
    <property type="project" value="InterPro"/>
</dbReference>
<dbReference type="GO" id="GO:0006351">
    <property type="term" value="P:DNA-templated transcription"/>
    <property type="evidence" value="ECO:0007669"/>
    <property type="project" value="InterPro"/>
</dbReference>